<evidence type="ECO:0000313" key="5">
    <source>
        <dbReference type="Proteomes" id="UP001596039"/>
    </source>
</evidence>
<evidence type="ECO:0000256" key="1">
    <source>
        <dbReference type="SAM" id="Coils"/>
    </source>
</evidence>
<keyword evidence="3" id="KW-0472">Membrane</keyword>
<dbReference type="Proteomes" id="UP001596039">
    <property type="component" value="Unassembled WGS sequence"/>
</dbReference>
<organism evidence="4 5">
    <name type="scientific">Lysinimonas soli</name>
    <dbReference type="NCBI Taxonomy" id="1074233"/>
    <lineage>
        <taxon>Bacteria</taxon>
        <taxon>Bacillati</taxon>
        <taxon>Actinomycetota</taxon>
        <taxon>Actinomycetes</taxon>
        <taxon>Micrococcales</taxon>
        <taxon>Microbacteriaceae</taxon>
        <taxon>Lysinimonas</taxon>
    </lineage>
</organism>
<gene>
    <name evidence="4" type="ORF">ACFPJ4_01560</name>
</gene>
<feature type="transmembrane region" description="Helical" evidence="3">
    <location>
        <begin position="38"/>
        <end position="57"/>
    </location>
</feature>
<dbReference type="InterPro" id="IPR007060">
    <property type="entry name" value="FtsL/DivIC"/>
</dbReference>
<sequence>MAPRQTRQTRQKREKTVRVPVAMPEESRPAAWLRNFRLSGFALSLLLLVVAGLVVLAPNLKTLVEQRQQIAELQAQLDDAKNSVDQLKGEVDRWKDPAYIESQARNRLYYVFPGDISYLVIGESSGQATGDAQPISDKIQTTKVDWMRSLLSSVYTAGLTQQTPSQLDSPTQSTTAPPTSGSGG</sequence>
<accession>A0ABW0NLQ5</accession>
<dbReference type="EMBL" id="JBHSMG010000001">
    <property type="protein sequence ID" value="MFC5500921.1"/>
    <property type="molecule type" value="Genomic_DNA"/>
</dbReference>
<keyword evidence="3" id="KW-1133">Transmembrane helix</keyword>
<proteinExistence type="predicted"/>
<reference evidence="5" key="1">
    <citation type="journal article" date="2019" name="Int. J. Syst. Evol. Microbiol.">
        <title>The Global Catalogue of Microorganisms (GCM) 10K type strain sequencing project: providing services to taxonomists for standard genome sequencing and annotation.</title>
        <authorList>
            <consortium name="The Broad Institute Genomics Platform"/>
            <consortium name="The Broad Institute Genome Sequencing Center for Infectious Disease"/>
            <person name="Wu L."/>
            <person name="Ma J."/>
        </authorList>
    </citation>
    <scope>NUCLEOTIDE SEQUENCE [LARGE SCALE GENOMIC DNA]</scope>
    <source>
        <strain evidence="5">CGMCC 4.6997</strain>
    </source>
</reference>
<feature type="coiled-coil region" evidence="1">
    <location>
        <begin position="63"/>
        <end position="90"/>
    </location>
</feature>
<keyword evidence="5" id="KW-1185">Reference proteome</keyword>
<keyword evidence="1" id="KW-0175">Coiled coil</keyword>
<dbReference type="Pfam" id="PF04977">
    <property type="entry name" value="DivIC"/>
    <property type="match status" value="1"/>
</dbReference>
<protein>
    <submittedName>
        <fullName evidence="4">Septum formation initiator family protein</fullName>
    </submittedName>
</protein>
<name>A0ABW0NLQ5_9MICO</name>
<feature type="region of interest" description="Disordered" evidence="2">
    <location>
        <begin position="160"/>
        <end position="184"/>
    </location>
</feature>
<evidence type="ECO:0000256" key="3">
    <source>
        <dbReference type="SAM" id="Phobius"/>
    </source>
</evidence>
<evidence type="ECO:0000313" key="4">
    <source>
        <dbReference type="EMBL" id="MFC5500921.1"/>
    </source>
</evidence>
<feature type="compositionally biased region" description="Low complexity" evidence="2">
    <location>
        <begin position="169"/>
        <end position="184"/>
    </location>
</feature>
<dbReference type="RefSeq" id="WP_386738529.1">
    <property type="nucleotide sequence ID" value="NZ_JBHSMG010000001.1"/>
</dbReference>
<comment type="caution">
    <text evidence="4">The sequence shown here is derived from an EMBL/GenBank/DDBJ whole genome shotgun (WGS) entry which is preliminary data.</text>
</comment>
<keyword evidence="3" id="KW-0812">Transmembrane</keyword>
<evidence type="ECO:0000256" key="2">
    <source>
        <dbReference type="SAM" id="MobiDB-lite"/>
    </source>
</evidence>